<sequence>MYLLLFGFVTLMAYVGVGLGRQLTGAVYDVPQWRAAIYMMAALLVTVYLCAESRLRSAFEAEHPGRTWVPSPGVRAARWCAGAVAVAGVGLSILA</sequence>
<feature type="transmembrane region" description="Helical" evidence="1">
    <location>
        <begin position="36"/>
        <end position="55"/>
    </location>
</feature>
<protein>
    <submittedName>
        <fullName evidence="2">Uncharacterized protein</fullName>
    </submittedName>
</protein>
<keyword evidence="1" id="KW-1133">Transmembrane helix</keyword>
<dbReference type="AlphaFoldDB" id="A0A399J7I7"/>
<evidence type="ECO:0000313" key="2">
    <source>
        <dbReference type="EMBL" id="RII41090.1"/>
    </source>
</evidence>
<keyword evidence="1" id="KW-0472">Membrane</keyword>
<reference evidence="2 3" key="1">
    <citation type="submission" date="2018-07" db="EMBL/GenBank/DDBJ databases">
        <title>Arthrobacter sp. nov., isolated from raw cow's milk with high bacterial count.</title>
        <authorList>
            <person name="Hahne J."/>
            <person name="Isele D."/>
            <person name="Lipski A."/>
        </authorList>
    </citation>
    <scope>NUCLEOTIDE SEQUENCE [LARGE SCALE GENOMIC DNA]</scope>
    <source>
        <strain evidence="2 3">JZ R-35</strain>
    </source>
</reference>
<keyword evidence="3" id="KW-1185">Reference proteome</keyword>
<proteinExistence type="predicted"/>
<accession>A0A399J7I7</accession>
<keyword evidence="1" id="KW-0812">Transmembrane</keyword>
<gene>
    <name evidence="2" type="ORF">DWB68_14450</name>
</gene>
<comment type="caution">
    <text evidence="2">The sequence shown here is derived from an EMBL/GenBank/DDBJ whole genome shotgun (WGS) entry which is preliminary data.</text>
</comment>
<name>A0A399J7I7_9MICC</name>
<evidence type="ECO:0000256" key="1">
    <source>
        <dbReference type="SAM" id="Phobius"/>
    </source>
</evidence>
<evidence type="ECO:0000313" key="3">
    <source>
        <dbReference type="Proteomes" id="UP000265419"/>
    </source>
</evidence>
<dbReference type="EMBL" id="QQXK01000037">
    <property type="protein sequence ID" value="RII41090.1"/>
    <property type="molecule type" value="Genomic_DNA"/>
</dbReference>
<dbReference type="Proteomes" id="UP000265419">
    <property type="component" value="Unassembled WGS sequence"/>
</dbReference>
<organism evidence="2 3">
    <name type="scientific">Galactobacter valiniphilus</name>
    <dbReference type="NCBI Taxonomy" id="2676122"/>
    <lineage>
        <taxon>Bacteria</taxon>
        <taxon>Bacillati</taxon>
        <taxon>Actinomycetota</taxon>
        <taxon>Actinomycetes</taxon>
        <taxon>Micrococcales</taxon>
        <taxon>Micrococcaceae</taxon>
        <taxon>Galactobacter</taxon>
    </lineage>
</organism>